<dbReference type="EC" id="6.1.1.9" evidence="2"/>
<dbReference type="CDD" id="cd00817">
    <property type="entry name" value="ValRS_core"/>
    <property type="match status" value="1"/>
</dbReference>
<evidence type="ECO:0000256" key="10">
    <source>
        <dbReference type="RuleBase" id="RU363035"/>
    </source>
</evidence>
<feature type="region of interest" description="Disordered" evidence="12">
    <location>
        <begin position="1"/>
        <end position="99"/>
    </location>
</feature>
<feature type="compositionally biased region" description="Polar residues" evidence="12">
    <location>
        <begin position="1152"/>
        <end position="1168"/>
    </location>
</feature>
<dbReference type="SUPFAM" id="SSF47323">
    <property type="entry name" value="Anticodon-binding domain of a subclass of class I aminoacyl-tRNA synthetases"/>
    <property type="match status" value="1"/>
</dbReference>
<dbReference type="Pfam" id="PF08264">
    <property type="entry name" value="Anticodon_1"/>
    <property type="match status" value="1"/>
</dbReference>
<evidence type="ECO:0000256" key="6">
    <source>
        <dbReference type="ARBA" id="ARBA00022917"/>
    </source>
</evidence>
<name>A0ABR0T054_9HYPO</name>
<evidence type="ECO:0000259" key="13">
    <source>
        <dbReference type="Pfam" id="PF00133"/>
    </source>
</evidence>
<dbReference type="InterPro" id="IPR014729">
    <property type="entry name" value="Rossmann-like_a/b/a_fold"/>
</dbReference>
<dbReference type="Gene3D" id="1.10.287.380">
    <property type="entry name" value="Valyl-tRNA synthetase, C-terminal domain"/>
    <property type="match status" value="1"/>
</dbReference>
<evidence type="ECO:0000256" key="12">
    <source>
        <dbReference type="SAM" id="MobiDB-lite"/>
    </source>
</evidence>
<keyword evidence="4 10" id="KW-0547">Nucleotide-binding</keyword>
<feature type="domain" description="Methionyl/Valyl/Leucyl/Isoleucyl-tRNA synthetase anticodon-binding" evidence="14">
    <location>
        <begin position="808"/>
        <end position="948"/>
    </location>
</feature>
<keyword evidence="6 10" id="KW-0648">Protein biosynthesis</keyword>
<dbReference type="PANTHER" id="PTHR11946">
    <property type="entry name" value="VALYL-TRNA SYNTHETASES"/>
    <property type="match status" value="1"/>
</dbReference>
<keyword evidence="11" id="KW-0175">Coiled coil</keyword>
<feature type="compositionally biased region" description="Basic and acidic residues" evidence="12">
    <location>
        <begin position="89"/>
        <end position="99"/>
    </location>
</feature>
<dbReference type="Gene3D" id="3.40.50.620">
    <property type="entry name" value="HUPs"/>
    <property type="match status" value="2"/>
</dbReference>
<evidence type="ECO:0000259" key="14">
    <source>
        <dbReference type="Pfam" id="PF08264"/>
    </source>
</evidence>
<dbReference type="InterPro" id="IPR002303">
    <property type="entry name" value="Valyl-tRNA_ligase"/>
</dbReference>
<dbReference type="InterPro" id="IPR001412">
    <property type="entry name" value="aa-tRNA-synth_I_CS"/>
</dbReference>
<evidence type="ECO:0000313" key="15">
    <source>
        <dbReference type="EMBL" id="KAK5997609.1"/>
    </source>
</evidence>
<evidence type="ECO:0000256" key="1">
    <source>
        <dbReference type="ARBA" id="ARBA00005594"/>
    </source>
</evidence>
<proteinExistence type="inferred from homology"/>
<dbReference type="InterPro" id="IPR009008">
    <property type="entry name" value="Val/Leu/Ile-tRNA-synth_edit"/>
</dbReference>
<evidence type="ECO:0000256" key="8">
    <source>
        <dbReference type="ARBA" id="ARBA00029936"/>
    </source>
</evidence>
<keyword evidence="5 10" id="KW-0067">ATP-binding</keyword>
<dbReference type="PANTHER" id="PTHR11946:SF109">
    <property type="entry name" value="VALINE--TRNA LIGASE"/>
    <property type="match status" value="1"/>
</dbReference>
<dbReference type="CDD" id="cd07962">
    <property type="entry name" value="Anticodon_Ia_Val"/>
    <property type="match status" value="1"/>
</dbReference>
<dbReference type="InterPro" id="IPR037118">
    <property type="entry name" value="Val-tRNA_synth_C_sf"/>
</dbReference>
<dbReference type="Gene3D" id="1.10.730.10">
    <property type="entry name" value="Isoleucyl-tRNA Synthetase, Domain 1"/>
    <property type="match status" value="1"/>
</dbReference>
<evidence type="ECO:0000256" key="11">
    <source>
        <dbReference type="SAM" id="Coils"/>
    </source>
</evidence>
<feature type="compositionally biased region" description="Polar residues" evidence="12">
    <location>
        <begin position="36"/>
        <end position="45"/>
    </location>
</feature>
<dbReference type="PROSITE" id="PS00178">
    <property type="entry name" value="AA_TRNA_LIGASE_I"/>
    <property type="match status" value="1"/>
</dbReference>
<comment type="catalytic activity">
    <reaction evidence="9">
        <text>tRNA(Val) + L-valine + ATP = L-valyl-tRNA(Val) + AMP + diphosphate</text>
        <dbReference type="Rhea" id="RHEA:10704"/>
        <dbReference type="Rhea" id="RHEA-COMP:9672"/>
        <dbReference type="Rhea" id="RHEA-COMP:9708"/>
        <dbReference type="ChEBI" id="CHEBI:30616"/>
        <dbReference type="ChEBI" id="CHEBI:33019"/>
        <dbReference type="ChEBI" id="CHEBI:57762"/>
        <dbReference type="ChEBI" id="CHEBI:78442"/>
        <dbReference type="ChEBI" id="CHEBI:78537"/>
        <dbReference type="ChEBI" id="CHEBI:456215"/>
        <dbReference type="EC" id="6.1.1.9"/>
    </reaction>
</comment>
<keyword evidence="3 10" id="KW-0436">Ligase</keyword>
<evidence type="ECO:0000256" key="7">
    <source>
        <dbReference type="ARBA" id="ARBA00023146"/>
    </source>
</evidence>
<organism evidence="15 16">
    <name type="scientific">Cladobotryum mycophilum</name>
    <dbReference type="NCBI Taxonomy" id="491253"/>
    <lineage>
        <taxon>Eukaryota</taxon>
        <taxon>Fungi</taxon>
        <taxon>Dikarya</taxon>
        <taxon>Ascomycota</taxon>
        <taxon>Pezizomycotina</taxon>
        <taxon>Sordariomycetes</taxon>
        <taxon>Hypocreomycetidae</taxon>
        <taxon>Hypocreales</taxon>
        <taxon>Hypocreaceae</taxon>
        <taxon>Cladobotryum</taxon>
    </lineage>
</organism>
<comment type="caution">
    <text evidence="15">The sequence shown here is derived from an EMBL/GenBank/DDBJ whole genome shotgun (WGS) entry which is preliminary data.</text>
</comment>
<dbReference type="InterPro" id="IPR002300">
    <property type="entry name" value="aa-tRNA-synth_Ia"/>
</dbReference>
<evidence type="ECO:0000256" key="4">
    <source>
        <dbReference type="ARBA" id="ARBA00022741"/>
    </source>
</evidence>
<dbReference type="NCBIfam" id="TIGR00422">
    <property type="entry name" value="valS"/>
    <property type="match status" value="1"/>
</dbReference>
<gene>
    <name evidence="15" type="ORF">PT974_02973</name>
</gene>
<dbReference type="InterPro" id="IPR013155">
    <property type="entry name" value="M/V/L/I-tRNA-synth_anticd-bd"/>
</dbReference>
<dbReference type="InterPro" id="IPR009080">
    <property type="entry name" value="tRNAsynth_Ia_anticodon-bd"/>
</dbReference>
<dbReference type="PRINTS" id="PR00986">
    <property type="entry name" value="TRNASYNTHVAL"/>
</dbReference>
<dbReference type="Pfam" id="PF00133">
    <property type="entry name" value="tRNA-synt_1"/>
    <property type="match status" value="1"/>
</dbReference>
<feature type="region of interest" description="Disordered" evidence="12">
    <location>
        <begin position="1088"/>
        <end position="1113"/>
    </location>
</feature>
<evidence type="ECO:0000256" key="3">
    <source>
        <dbReference type="ARBA" id="ARBA00022598"/>
    </source>
</evidence>
<evidence type="ECO:0000256" key="5">
    <source>
        <dbReference type="ARBA" id="ARBA00022840"/>
    </source>
</evidence>
<keyword evidence="7 10" id="KW-0030">Aminoacyl-tRNA synthetase</keyword>
<reference evidence="15 16" key="1">
    <citation type="submission" date="2024-01" db="EMBL/GenBank/DDBJ databases">
        <title>Complete genome of Cladobotryum mycophilum ATHUM6906.</title>
        <authorList>
            <person name="Christinaki A.C."/>
            <person name="Myridakis A.I."/>
            <person name="Kouvelis V.N."/>
        </authorList>
    </citation>
    <scope>NUCLEOTIDE SEQUENCE [LARGE SCALE GENOMIC DNA]</scope>
    <source>
        <strain evidence="15 16">ATHUM6906</strain>
    </source>
</reference>
<feature type="region of interest" description="Disordered" evidence="12">
    <location>
        <begin position="1151"/>
        <end position="1182"/>
    </location>
</feature>
<feature type="coiled-coil region" evidence="11">
    <location>
        <begin position="1017"/>
        <end position="1086"/>
    </location>
</feature>
<dbReference type="HAMAP" id="MF_02004">
    <property type="entry name" value="Val_tRNA_synth_type1"/>
    <property type="match status" value="1"/>
</dbReference>
<dbReference type="EMBL" id="JAVFKD010000002">
    <property type="protein sequence ID" value="KAK5997609.1"/>
    <property type="molecule type" value="Genomic_DNA"/>
</dbReference>
<dbReference type="InterPro" id="IPR033705">
    <property type="entry name" value="Anticodon_Ia_Val"/>
</dbReference>
<comment type="similarity">
    <text evidence="1 10">Belongs to the class-I aminoacyl-tRNA synthetase family.</text>
</comment>
<dbReference type="Gene3D" id="3.90.740.10">
    <property type="entry name" value="Valyl/Leucyl/Isoleucyl-tRNA synthetase, editing domain"/>
    <property type="match status" value="1"/>
</dbReference>
<feature type="compositionally biased region" description="Basic and acidic residues" evidence="12">
    <location>
        <begin position="54"/>
        <end position="63"/>
    </location>
</feature>
<dbReference type="NCBIfam" id="NF004349">
    <property type="entry name" value="PRK05729.1"/>
    <property type="match status" value="1"/>
</dbReference>
<keyword evidence="16" id="KW-1185">Reference proteome</keyword>
<dbReference type="SUPFAM" id="SSF50677">
    <property type="entry name" value="ValRS/IleRS/LeuRS editing domain"/>
    <property type="match status" value="1"/>
</dbReference>
<protein>
    <recommendedName>
        <fullName evidence="2">valine--tRNA ligase</fullName>
        <ecNumber evidence="2">6.1.1.9</ecNumber>
    </recommendedName>
    <alternativeName>
        <fullName evidence="8">Valyl-tRNA synthetase</fullName>
    </alternativeName>
</protein>
<accession>A0ABR0T054</accession>
<dbReference type="SUPFAM" id="SSF52374">
    <property type="entry name" value="Nucleotidylyl transferase"/>
    <property type="match status" value="1"/>
</dbReference>
<feature type="domain" description="Aminoacyl-tRNA synthetase class Ia" evidence="13">
    <location>
        <begin position="139"/>
        <end position="760"/>
    </location>
</feature>
<evidence type="ECO:0000256" key="9">
    <source>
        <dbReference type="ARBA" id="ARBA00047552"/>
    </source>
</evidence>
<dbReference type="Proteomes" id="UP001338125">
    <property type="component" value="Unassembled WGS sequence"/>
</dbReference>
<feature type="compositionally biased region" description="Low complexity" evidence="12">
    <location>
        <begin position="1172"/>
        <end position="1182"/>
    </location>
</feature>
<evidence type="ECO:0000313" key="16">
    <source>
        <dbReference type="Proteomes" id="UP001338125"/>
    </source>
</evidence>
<sequence>MATNSARGNPRAVAATDPQQDGTPAPGADDTKAAIQPSSSGQDSGTRPAPAQVKTEKELERERKKAQKQAAFEQKKAARAEAATTAAKKTKEKEKQKKVEAEVLPPFVEDTPHGEKKRLKPFDDPHYSSYHPVAVESAWYAWWEKEGYFKPQFTPEGEVRPEGSFVIVLPPPNVTGALHMGHSLGNSLQDLLIRYNRQKGKTTLWLPGCDHAGIATQSVVEKSLWRVKQQTRHDLGRTKFVELVQDWKEEYHQKINNVFRKLGSSLDWSREAFTMDEHFSAAVTEVFVRFHEEGIIYRANRIVNWDSTLTTALSNVEVDSEELSGRTLLDVPGYDKKIEFGILVHFKYPIENSDETIEVATTRPETILGDSGIAVHPQDPRYTHLVGKFAVHPFIEGRRLPIVADTYVDREFGTGAVKLTPAHDPNDFKLGVTHNLEFINIFTDDGLINENGGPYQGQKRFDVRYSIQEDLKKLGLYVDKKDNPMTVPRSERTKDIVEPMMKPQWWVNMADLAEPAYEAVQTGQIKIRPESAEKKYLHWMANISDWCISRQLWWGHQCPVYRVRFEGEDDQDSNDRWFAGRTYQEAFDKAKKAWPDKKFELVRDEDVLDTWFSSGLWPFATLGWPNDTPDMSRLFPTSVLETGWDIIPFWVARMIFLGIKLTGKVPFTEVFCHSLIRDSDGRKMSKSLGNVIDPLDVISGIELQALHDKLLSGNLAASEVKKATAYQKSAFPQGIPECGSDALRFALIACCTTGGDLNLDVKVIHVYRRFCNKIWNACKYVVGKLETVKDFVPAKQPALSGNESLSELWILGKMNHATKAINEAIEQRDFMKSANLVYSYWYFQLCDVFIENSKALIQDGSEAQINSALQTLYTVLEVALVLSHPFLPFITEELWQRLRRRPGDETKSIMMAKYPEWDQQFENPDAEAAYDIVLGCSKGIRSLVAEYSSKDEAKIFIQAYNAASHGTVSEQKSSIRSLSGKGAMEIEILSPNHARPAGCVAFPVSSAVSVFIYVKDRVDLDEEISKATKKLEKTRAAVQRQHKLLQDPVYLEKVALATKNGDEKKLADLESEANGLETTIEQFRQLKLDPRRRQWHQPRPSPPAVPDSDPFSLGTYTPANLRLGARRALLRDSLAVVNQAIGIPTLRWVPAQTPSSPLQRTQNAATTKGTRRAQSATSTSSALPRRNQSFLIAELANKLAHEHAEAYNAKLATFHAFSTALQDAASQFTTGPSGRPRSAILQRMSRVFSFTLGLRTEQSPYSGQLAAIAYALRRLPTIRDRVVAVMTSNKAVMLSLKDPRQKSGQGYVSCIYESIAELREKGNTVLITWTPACTDNELMNTAKAGDSITLPISLQ</sequence>
<evidence type="ECO:0000256" key="2">
    <source>
        <dbReference type="ARBA" id="ARBA00013169"/>
    </source>
</evidence>